<keyword evidence="1" id="KW-1133">Transmembrane helix</keyword>
<feature type="transmembrane region" description="Helical" evidence="1">
    <location>
        <begin position="43"/>
        <end position="64"/>
    </location>
</feature>
<dbReference type="Proteomes" id="UP000466345">
    <property type="component" value="Unassembled WGS sequence"/>
</dbReference>
<sequence>MADDIGLDERLAGLAAEGRRSAVPLAAETIRARGDRRRRRRRAAQASGGVLLAAAVIAGGLTLFGRGEEKAPTAAKPSASAPLFVPPTPGPGEEYAAELGYVYGAKAVDGDRVRVTVKQLEEKNGTAVPTGVVHQLTLDSFTAVEVETLTGGRPGDARIGDVVDLLKGGPEWVFALDYDAEGRVRSLREVYWLTVK</sequence>
<comment type="caution">
    <text evidence="2">The sequence shown here is derived from an EMBL/GenBank/DDBJ whole genome shotgun (WGS) entry which is preliminary data.</text>
</comment>
<evidence type="ECO:0000313" key="3">
    <source>
        <dbReference type="Proteomes" id="UP000466345"/>
    </source>
</evidence>
<reference evidence="2 3" key="1">
    <citation type="submission" date="2019-10" db="EMBL/GenBank/DDBJ databases">
        <title>Streptomyces smaragdinus sp. nov. and Streptomyces fabii sp. nov., isolated from the gut of fungus growing-termite Macrotermes natalensis.</title>
        <authorList>
            <person name="Schwitalla J."/>
            <person name="Benndorf R."/>
            <person name="Martin K."/>
            <person name="De Beer W."/>
            <person name="Kaster A.-K."/>
            <person name="Vollmers J."/>
            <person name="Poulsen M."/>
            <person name="Beemelmanns C."/>
        </authorList>
    </citation>
    <scope>NUCLEOTIDE SEQUENCE [LARGE SCALE GENOMIC DNA]</scope>
    <source>
        <strain evidence="2 3">RB5</strain>
    </source>
</reference>
<dbReference type="AlphaFoldDB" id="A0A7K0CLK3"/>
<evidence type="ECO:0000313" key="2">
    <source>
        <dbReference type="EMBL" id="MQY14360.1"/>
    </source>
</evidence>
<organism evidence="2 3">
    <name type="scientific">Streptomyces smaragdinus</name>
    <dbReference type="NCBI Taxonomy" id="2585196"/>
    <lineage>
        <taxon>Bacteria</taxon>
        <taxon>Bacillati</taxon>
        <taxon>Actinomycetota</taxon>
        <taxon>Actinomycetes</taxon>
        <taxon>Kitasatosporales</taxon>
        <taxon>Streptomycetaceae</taxon>
        <taxon>Streptomyces</taxon>
    </lineage>
</organism>
<gene>
    <name evidence="2" type="ORF">SRB5_45260</name>
</gene>
<dbReference type="RefSeq" id="WP_323378308.1">
    <property type="nucleotide sequence ID" value="NZ_WEGJ01000020.1"/>
</dbReference>
<keyword evidence="1" id="KW-0472">Membrane</keyword>
<name>A0A7K0CLK3_9ACTN</name>
<evidence type="ECO:0000256" key="1">
    <source>
        <dbReference type="SAM" id="Phobius"/>
    </source>
</evidence>
<proteinExistence type="predicted"/>
<dbReference type="EMBL" id="WEGJ01000020">
    <property type="protein sequence ID" value="MQY14360.1"/>
    <property type="molecule type" value="Genomic_DNA"/>
</dbReference>
<accession>A0A7K0CLK3</accession>
<keyword evidence="3" id="KW-1185">Reference proteome</keyword>
<keyword evidence="1" id="KW-0812">Transmembrane</keyword>
<protein>
    <submittedName>
        <fullName evidence="2">Uncharacterized protein</fullName>
    </submittedName>
</protein>